<proteinExistence type="predicted"/>
<evidence type="ECO:0000313" key="2">
    <source>
        <dbReference type="Proteomes" id="UP000565521"/>
    </source>
</evidence>
<dbReference type="AlphaFoldDB" id="A0A7Y7U4U6"/>
<gene>
    <name evidence="1" type="ORF">HW554_02395</name>
</gene>
<organism evidence="1 2">
    <name type="scientific">Hymenobacter lapidiphilus</name>
    <dbReference type="NCBI Taxonomy" id="2608003"/>
    <lineage>
        <taxon>Bacteria</taxon>
        <taxon>Pseudomonadati</taxon>
        <taxon>Bacteroidota</taxon>
        <taxon>Cytophagia</taxon>
        <taxon>Cytophagales</taxon>
        <taxon>Hymenobacteraceae</taxon>
        <taxon>Hymenobacter</taxon>
    </lineage>
</organism>
<accession>A0A7Y7U4U6</accession>
<protein>
    <recommendedName>
        <fullName evidence="3">Ava_C0101 and related proteins</fullName>
    </recommendedName>
</protein>
<keyword evidence="2" id="KW-1185">Reference proteome</keyword>
<dbReference type="InterPro" id="IPR046038">
    <property type="entry name" value="DUF5996"/>
</dbReference>
<reference evidence="1 2" key="1">
    <citation type="submission" date="2020-05" db="EMBL/GenBank/DDBJ databases">
        <title>Hymenobacter terrestris sp. nov. and Hymenobacter lapidiphilus sp. nov., isolated from regoliths in Antarctica.</title>
        <authorList>
            <person name="Sedlacek I."/>
            <person name="Pantucek R."/>
            <person name="Zeman M."/>
            <person name="Holochova P."/>
            <person name="Kralova S."/>
            <person name="Stankova E."/>
            <person name="Sedo O."/>
            <person name="Micenkova L."/>
            <person name="Svec P."/>
            <person name="Gupta V."/>
            <person name="Sood U."/>
            <person name="Korpole U.S."/>
            <person name="Lal R."/>
        </authorList>
    </citation>
    <scope>NUCLEOTIDE SEQUENCE [LARGE SCALE GENOMIC DNA]</scope>
    <source>
        <strain evidence="1 2">P5342</strain>
    </source>
</reference>
<evidence type="ECO:0008006" key="3">
    <source>
        <dbReference type="Google" id="ProtNLM"/>
    </source>
</evidence>
<dbReference type="Proteomes" id="UP000565521">
    <property type="component" value="Unassembled WGS sequence"/>
</dbReference>
<sequence>MPATTPTHAAWPALPIASWADTLTTLHMWTQVVGKIRLAQTPLINQFWNVPLYVSARGLTTSAVPYGQRSFEIEFDFIAHQLHIRCSDGAARQLALEPRSVADFYHEVLWLLHELDLEVTIWPMPVEVANPIRFPDDTHHASYDPEAAHRFWQALTLMTPILTEFRSGFTGKCSPVHFFWGSFDLAVSRFSGRPAPVKPDADPITREAYSQEVISHGFWPGGNGQEAAFYAYCVPAPEGFAKAPVQPEAAYYSTELGEFLLPYEAVRTATDPAAALHAFLQSTYAAAADLAGWDRAALERA</sequence>
<dbReference type="RefSeq" id="WP_176906751.1">
    <property type="nucleotide sequence ID" value="NZ_JABKAU010000003.1"/>
</dbReference>
<comment type="caution">
    <text evidence="1">The sequence shown here is derived from an EMBL/GenBank/DDBJ whole genome shotgun (WGS) entry which is preliminary data.</text>
</comment>
<dbReference type="EMBL" id="JABKAU010000003">
    <property type="protein sequence ID" value="NVO30044.1"/>
    <property type="molecule type" value="Genomic_DNA"/>
</dbReference>
<name>A0A7Y7U4U6_9BACT</name>
<dbReference type="Pfam" id="PF19459">
    <property type="entry name" value="DUF5996"/>
    <property type="match status" value="1"/>
</dbReference>
<evidence type="ECO:0000313" key="1">
    <source>
        <dbReference type="EMBL" id="NVO30044.1"/>
    </source>
</evidence>